<dbReference type="InterPro" id="IPR027417">
    <property type="entry name" value="P-loop_NTPase"/>
</dbReference>
<protein>
    <recommendedName>
        <fullName evidence="3">Sulfotransferase family protein</fullName>
    </recommendedName>
</protein>
<sequence>MAVQVIVAGFHRSGTSLTAQILHRAGLFLGDRMLSEHASNPHGHFEDLEVLELHERILADNGLTWQVCGSSSLAIGELHRRQMQDLAGRRNAEHRLWGFKDPRVCLFLETWKEILPESKVLLVYRDPVRVCRSLHRRHAEHAIRGGDETSLHYRFWKVPDLALKMWLTYNRALLRFARTHREDVLAVSMDMLRDGLPLVNVLNERWELGLHEVPTSGVFDAGATARDREGHPVSNEDIISEAAEVWEELEEIGQRTRRLAGMPEALHRLNVGDEGLYVPREAYSHRMDAEFLSFKVRFLEELLKQEGKRFVPLKRLSELEAAERDLKYILHRMSRSRFAPLFRLKRGFRILEKRYLS</sequence>
<dbReference type="Proteomes" id="UP000295244">
    <property type="component" value="Unassembled WGS sequence"/>
</dbReference>
<proteinExistence type="predicted"/>
<dbReference type="Gene3D" id="3.40.50.300">
    <property type="entry name" value="P-loop containing nucleotide triphosphate hydrolases"/>
    <property type="match status" value="1"/>
</dbReference>
<dbReference type="RefSeq" id="WP_132687101.1">
    <property type="nucleotide sequence ID" value="NZ_SKBU01000001.1"/>
</dbReference>
<accession>A0A4R1BTT1</accession>
<dbReference type="SUPFAM" id="SSF52540">
    <property type="entry name" value="P-loop containing nucleoside triphosphate hydrolases"/>
    <property type="match status" value="1"/>
</dbReference>
<evidence type="ECO:0000313" key="2">
    <source>
        <dbReference type="Proteomes" id="UP000295244"/>
    </source>
</evidence>
<name>A0A4R1BTT1_9ACTN</name>
<comment type="caution">
    <text evidence="1">The sequence shown here is derived from an EMBL/GenBank/DDBJ whole genome shotgun (WGS) entry which is preliminary data.</text>
</comment>
<evidence type="ECO:0000313" key="1">
    <source>
        <dbReference type="EMBL" id="TCJ20696.1"/>
    </source>
</evidence>
<keyword evidence="2" id="KW-1185">Reference proteome</keyword>
<evidence type="ECO:0008006" key="3">
    <source>
        <dbReference type="Google" id="ProtNLM"/>
    </source>
</evidence>
<dbReference type="AlphaFoldDB" id="A0A4R1BTT1"/>
<organism evidence="1 2">
    <name type="scientific">Rubrobacter taiwanensis</name>
    <dbReference type="NCBI Taxonomy" id="185139"/>
    <lineage>
        <taxon>Bacteria</taxon>
        <taxon>Bacillati</taxon>
        <taxon>Actinomycetota</taxon>
        <taxon>Rubrobacteria</taxon>
        <taxon>Rubrobacterales</taxon>
        <taxon>Rubrobacteraceae</taxon>
        <taxon>Rubrobacter</taxon>
    </lineage>
</organism>
<dbReference type="EMBL" id="SKBU01000001">
    <property type="protein sequence ID" value="TCJ20696.1"/>
    <property type="molecule type" value="Genomic_DNA"/>
</dbReference>
<reference evidence="1 2" key="1">
    <citation type="submission" date="2019-03" db="EMBL/GenBank/DDBJ databases">
        <title>Whole genome sequence of a novel Rubrobacter taiwanensis strain, isolated from Yellowstone National Park.</title>
        <authorList>
            <person name="Freed S."/>
            <person name="Ramaley R.F."/>
            <person name="Kyndt J.A."/>
        </authorList>
    </citation>
    <scope>NUCLEOTIDE SEQUENCE [LARGE SCALE GENOMIC DNA]</scope>
    <source>
        <strain evidence="1 2">Yellowstone</strain>
    </source>
</reference>
<gene>
    <name evidence="1" type="ORF">E0L93_00240</name>
</gene>
<dbReference type="OrthoDB" id="5138950at2"/>
<dbReference type="Pfam" id="PF13469">
    <property type="entry name" value="Sulfotransfer_3"/>
    <property type="match status" value="1"/>
</dbReference>